<gene>
    <name evidence="30" type="ORF">PanWU01x14_226750</name>
</gene>
<evidence type="ECO:0000256" key="21">
    <source>
        <dbReference type="ARBA" id="ARBA00023230"/>
    </source>
</evidence>
<dbReference type="Pfam" id="PF00069">
    <property type="entry name" value="Pkinase"/>
    <property type="match status" value="1"/>
</dbReference>
<dbReference type="Pfam" id="PF06479">
    <property type="entry name" value="Ribonuc_2-5A"/>
    <property type="match status" value="1"/>
</dbReference>
<evidence type="ECO:0000256" key="11">
    <source>
        <dbReference type="ARBA" id="ARBA00022824"/>
    </source>
</evidence>
<keyword evidence="3 30" id="KW-0723">Serine/threonine-protein kinase</keyword>
<dbReference type="InterPro" id="IPR010513">
    <property type="entry name" value="KEN_dom"/>
</dbReference>
<dbReference type="FunFam" id="1.10.510.10:FF:000463">
    <property type="entry name" value="Serine/threonine-protein kinase/endoribonuclease IRE1a"/>
    <property type="match status" value="1"/>
</dbReference>
<evidence type="ECO:0000256" key="15">
    <source>
        <dbReference type="ARBA" id="ARBA00023015"/>
    </source>
</evidence>
<proteinExistence type="predicted"/>
<dbReference type="SMART" id="SM00580">
    <property type="entry name" value="PUG"/>
    <property type="match status" value="1"/>
</dbReference>
<accession>A0A2P5BML9</accession>
<dbReference type="PANTHER" id="PTHR13954:SF6">
    <property type="entry name" value="NON-SPECIFIC SERINE_THREONINE PROTEIN KINASE"/>
    <property type="match status" value="1"/>
</dbReference>
<keyword evidence="20" id="KW-0508">mRNA splicing</keyword>
<dbReference type="GO" id="GO:0036498">
    <property type="term" value="P:IRE1-mediated unfolded protein response"/>
    <property type="evidence" value="ECO:0007669"/>
    <property type="project" value="TreeGrafter"/>
</dbReference>
<dbReference type="SUPFAM" id="SSF56112">
    <property type="entry name" value="Protein kinase-like (PK-like)"/>
    <property type="match status" value="1"/>
</dbReference>
<dbReference type="Gene3D" id="1.20.1440.180">
    <property type="entry name" value="KEN domain"/>
    <property type="match status" value="1"/>
</dbReference>
<dbReference type="EMBL" id="JXTB01000251">
    <property type="protein sequence ID" value="PON50038.1"/>
    <property type="molecule type" value="Genomic_DNA"/>
</dbReference>
<evidence type="ECO:0000256" key="13">
    <source>
        <dbReference type="ARBA" id="ARBA00022859"/>
    </source>
</evidence>
<keyword evidence="5" id="KW-0808">Transferase</keyword>
<dbReference type="FunFam" id="1.20.1440.180:FF:000002">
    <property type="entry name" value="Serine/threonine-protein kinase/endoribonuclease IRE1"/>
    <property type="match status" value="1"/>
</dbReference>
<dbReference type="GO" id="GO:0004521">
    <property type="term" value="F:RNA endonuclease activity"/>
    <property type="evidence" value="ECO:0007669"/>
    <property type="project" value="InterPro"/>
</dbReference>
<evidence type="ECO:0000256" key="14">
    <source>
        <dbReference type="ARBA" id="ARBA00022989"/>
    </source>
</evidence>
<evidence type="ECO:0000313" key="30">
    <source>
        <dbReference type="EMBL" id="PON50038.1"/>
    </source>
</evidence>
<evidence type="ECO:0000256" key="12">
    <source>
        <dbReference type="ARBA" id="ARBA00022840"/>
    </source>
</evidence>
<dbReference type="GO" id="GO:0008380">
    <property type="term" value="P:RNA splicing"/>
    <property type="evidence" value="ECO:0007669"/>
    <property type="project" value="UniProtKB-KW"/>
</dbReference>
<keyword evidence="21" id="KW-0834">Unfolded protein response</keyword>
<keyword evidence="17" id="KW-1015">Disulfide bond</keyword>
<feature type="region of interest" description="Disordered" evidence="26">
    <location>
        <begin position="467"/>
        <end position="491"/>
    </location>
</feature>
<dbReference type="GO" id="GO:0051082">
    <property type="term" value="F:unfolded protein binding"/>
    <property type="evidence" value="ECO:0007669"/>
    <property type="project" value="TreeGrafter"/>
</dbReference>
<comment type="subunit">
    <text evidence="25">Homodimer; disulfide-linked. Dimer formation is driven by hydrophobic interactions within the N-terminal luminal domains and stabilized by disulfide bridges.</text>
</comment>
<dbReference type="GO" id="GO:0005524">
    <property type="term" value="F:ATP binding"/>
    <property type="evidence" value="ECO:0007669"/>
    <property type="project" value="UniProtKB-KW"/>
</dbReference>
<feature type="domain" description="KEN" evidence="29">
    <location>
        <begin position="831"/>
        <end position="962"/>
    </location>
</feature>
<evidence type="ECO:0000256" key="24">
    <source>
        <dbReference type="ARBA" id="ARBA00048679"/>
    </source>
</evidence>
<evidence type="ECO:0000256" key="18">
    <source>
        <dbReference type="ARBA" id="ARBA00023163"/>
    </source>
</evidence>
<evidence type="ECO:0000256" key="17">
    <source>
        <dbReference type="ARBA" id="ARBA00023157"/>
    </source>
</evidence>
<feature type="transmembrane region" description="Helical" evidence="27">
    <location>
        <begin position="430"/>
        <end position="452"/>
    </location>
</feature>
<dbReference type="InterPro" id="IPR045133">
    <property type="entry name" value="IRE1/2-like"/>
</dbReference>
<evidence type="ECO:0000256" key="6">
    <source>
        <dbReference type="ARBA" id="ARBA00022692"/>
    </source>
</evidence>
<evidence type="ECO:0000256" key="9">
    <source>
        <dbReference type="ARBA" id="ARBA00022777"/>
    </source>
</evidence>
<dbReference type="PROSITE" id="PS51392">
    <property type="entry name" value="KEN"/>
    <property type="match status" value="1"/>
</dbReference>
<dbReference type="Proteomes" id="UP000237105">
    <property type="component" value="Unassembled WGS sequence"/>
</dbReference>
<dbReference type="CDD" id="cd10422">
    <property type="entry name" value="RNase_Ire1"/>
    <property type="match status" value="1"/>
</dbReference>
<evidence type="ECO:0000256" key="27">
    <source>
        <dbReference type="SAM" id="Phobius"/>
    </source>
</evidence>
<comment type="subcellular location">
    <subcellularLocation>
        <location evidence="1">Endoplasmic reticulum membrane</location>
        <topology evidence="1">Single-pass type I membrane protein</topology>
    </subcellularLocation>
</comment>
<evidence type="ECO:0000256" key="5">
    <source>
        <dbReference type="ARBA" id="ARBA00022679"/>
    </source>
</evidence>
<evidence type="ECO:0000256" key="25">
    <source>
        <dbReference type="ARBA" id="ARBA00065357"/>
    </source>
</evidence>
<organism evidence="30 31">
    <name type="scientific">Parasponia andersonii</name>
    <name type="common">Sponia andersonii</name>
    <dbReference type="NCBI Taxonomy" id="3476"/>
    <lineage>
        <taxon>Eukaryota</taxon>
        <taxon>Viridiplantae</taxon>
        <taxon>Streptophyta</taxon>
        <taxon>Embryophyta</taxon>
        <taxon>Tracheophyta</taxon>
        <taxon>Spermatophyta</taxon>
        <taxon>Magnoliopsida</taxon>
        <taxon>eudicotyledons</taxon>
        <taxon>Gunneridae</taxon>
        <taxon>Pentapetalae</taxon>
        <taxon>rosids</taxon>
        <taxon>fabids</taxon>
        <taxon>Rosales</taxon>
        <taxon>Cannabaceae</taxon>
        <taxon>Parasponia</taxon>
    </lineage>
</organism>
<dbReference type="FunFam" id="3.30.200.20:FF:000077">
    <property type="entry name" value="Putative Serine/threonine-protein kinase/endoribonuclease IRE1"/>
    <property type="match status" value="1"/>
</dbReference>
<evidence type="ECO:0000256" key="20">
    <source>
        <dbReference type="ARBA" id="ARBA00023187"/>
    </source>
</evidence>
<dbReference type="InterPro" id="IPR011009">
    <property type="entry name" value="Kinase-like_dom_sf"/>
</dbReference>
<dbReference type="GO" id="GO:0042742">
    <property type="term" value="P:defense response to bacterium"/>
    <property type="evidence" value="ECO:0007669"/>
    <property type="project" value="UniProtKB-ARBA"/>
</dbReference>
<dbReference type="STRING" id="3476.A0A2P5BML9"/>
<dbReference type="GO" id="GO:0009751">
    <property type="term" value="P:response to salicylic acid"/>
    <property type="evidence" value="ECO:0007669"/>
    <property type="project" value="UniProtKB-ARBA"/>
</dbReference>
<dbReference type="EC" id="2.7.11.1" evidence="2"/>
<keyword evidence="8" id="KW-0547">Nucleotide-binding</keyword>
<evidence type="ECO:0000259" key="28">
    <source>
        <dbReference type="PROSITE" id="PS50011"/>
    </source>
</evidence>
<dbReference type="Gene3D" id="3.30.200.20">
    <property type="entry name" value="Phosphorylase Kinase, domain 1"/>
    <property type="match status" value="1"/>
</dbReference>
<feature type="domain" description="Protein kinase" evidence="28">
    <location>
        <begin position="538"/>
        <end position="828"/>
    </location>
</feature>
<keyword evidence="31" id="KW-1185">Reference proteome</keyword>
<dbReference type="GO" id="GO:0002376">
    <property type="term" value="P:immune system process"/>
    <property type="evidence" value="ECO:0007669"/>
    <property type="project" value="UniProtKB-KW"/>
</dbReference>
<evidence type="ECO:0000256" key="26">
    <source>
        <dbReference type="SAM" id="MobiDB-lite"/>
    </source>
</evidence>
<dbReference type="Gene3D" id="1.10.510.10">
    <property type="entry name" value="Transferase(Phosphotransferase) domain 1"/>
    <property type="match status" value="1"/>
</dbReference>
<evidence type="ECO:0000256" key="10">
    <source>
        <dbReference type="ARBA" id="ARBA00022801"/>
    </source>
</evidence>
<keyword evidence="18" id="KW-0804">Transcription</keyword>
<dbReference type="PANTHER" id="PTHR13954">
    <property type="entry name" value="IRE1-RELATED"/>
    <property type="match status" value="1"/>
</dbReference>
<dbReference type="InterPro" id="IPR038357">
    <property type="entry name" value="KEN_sf"/>
</dbReference>
<keyword evidence="9 30" id="KW-0418">Kinase</keyword>
<keyword evidence="7" id="KW-0732">Signal</keyword>
<keyword evidence="6 27" id="KW-0812">Transmembrane</keyword>
<dbReference type="PROSITE" id="PS00108">
    <property type="entry name" value="PROTEIN_KINASE_ST"/>
    <property type="match status" value="1"/>
</dbReference>
<evidence type="ECO:0000256" key="16">
    <source>
        <dbReference type="ARBA" id="ARBA00023136"/>
    </source>
</evidence>
<evidence type="ECO:0000313" key="31">
    <source>
        <dbReference type="Proteomes" id="UP000237105"/>
    </source>
</evidence>
<protein>
    <recommendedName>
        <fullName evidence="2">non-specific serine/threonine protein kinase</fullName>
        <ecNumber evidence="2">2.7.11.1</ecNumber>
    </recommendedName>
</protein>
<sequence>MSSSSTISFAVKRMQRPPSLVGILLSLLWSASLGQLQVLQLHQPPHSHSHSHSHDYDLKFNSKALAAAPPLPSPAMRSLMSLSPEHVTSSSLTPTLDGTIHLIVNTDNNSTNQSNSNSKKKKKKKKIRVIWSFSSGPPIYTSYHASLTTRDTHTHTHTTTHNYTVKGKGCTNFRVECGPDWALYMIQETDTRSRTRMKFPGTIEDFIKGTPYVSEDGAVTLGSKKTTVFEVDLKTGSVIRTYTSSASTDSLSTFKTTGDESVIYNSNTTAPANNGLVNSAELRLQIIRTDYTLKSFPTSSNQESWNMTLAAIEAVLHCQDFDNHPGGDRLNLKDKISLEIGADIALPLPCQSKKLIFQPEYYELLELPMLQTLPGPLHLDVPGLASNPLLSVRPKPNVHRDNNNADHGMVPQLQYEHNVRIHPNDVLTNLFGWSIVFSLALFTVILMGIVIYQHVLLMKGRVLSNEQSRNSDSKGSLYKKMKSQKLETSNGSVDKKVKQVLSDNEDALTQSLGDNKTWLDLNRLFDCGADGRRIGKLLVSNTEIAKGSNGTIVLEGIYEGRPVAVKRLVQAHHDVAFKEIQILIASDRHPNIVRWYGVERDQDFVYLSLERCSCSLDDLIQIYSDSSQYSASAKDRAMRSTAEYKIHLESIKNIMPDVNFWKANGYPSPLLLKLMRDVVSGLLHLHQLGIIHRDLKPQNVLIIKERSLCAKLSDMGISKRLAGDTSSLGRHATGCGSSGWQAPEQLLHGRQTRAVDLFSVGCVLFFCITGGSHPFGDPLERDLNIVKNQMDLFLVEYMPEAVDLISRLLNPDPELRPKALEVLHHPLFWSSEMRLSFLRDTSDRIELEDRGSGSDLLKALEGTAPTVLGAKWNEKIEIAFITDIGRYRRYRFDSVRDLLRVMRNKLNHYRELPKDIQELVGSVPDGFDGYFASRFPRLLIEVYRVMCRYCKQEECFQKYFKSTVE</sequence>
<comment type="catalytic activity">
    <reaction evidence="24">
        <text>L-seryl-[protein] + ATP = O-phospho-L-seryl-[protein] + ADP + H(+)</text>
        <dbReference type="Rhea" id="RHEA:17989"/>
        <dbReference type="Rhea" id="RHEA-COMP:9863"/>
        <dbReference type="Rhea" id="RHEA-COMP:11604"/>
        <dbReference type="ChEBI" id="CHEBI:15378"/>
        <dbReference type="ChEBI" id="CHEBI:29999"/>
        <dbReference type="ChEBI" id="CHEBI:30616"/>
        <dbReference type="ChEBI" id="CHEBI:83421"/>
        <dbReference type="ChEBI" id="CHEBI:456216"/>
        <dbReference type="EC" id="2.7.11.1"/>
    </reaction>
</comment>
<evidence type="ECO:0000256" key="22">
    <source>
        <dbReference type="ARBA" id="ARBA00023268"/>
    </source>
</evidence>
<keyword evidence="19" id="KW-0325">Glycoprotein</keyword>
<evidence type="ECO:0000256" key="1">
    <source>
        <dbReference type="ARBA" id="ARBA00004115"/>
    </source>
</evidence>
<keyword evidence="4" id="KW-0507">mRNA processing</keyword>
<dbReference type="PROSITE" id="PS50011">
    <property type="entry name" value="PROTEIN_KINASE_DOM"/>
    <property type="match status" value="1"/>
</dbReference>
<name>A0A2P5BML9_PARAD</name>
<evidence type="ECO:0000256" key="19">
    <source>
        <dbReference type="ARBA" id="ARBA00023180"/>
    </source>
</evidence>
<keyword evidence="13" id="KW-0391">Immunity</keyword>
<evidence type="ECO:0000256" key="23">
    <source>
        <dbReference type="ARBA" id="ARBA00047899"/>
    </source>
</evidence>
<dbReference type="GO" id="GO:0006397">
    <property type="term" value="P:mRNA processing"/>
    <property type="evidence" value="ECO:0007669"/>
    <property type="project" value="UniProtKB-KW"/>
</dbReference>
<dbReference type="InterPro" id="IPR008271">
    <property type="entry name" value="Ser/Thr_kinase_AS"/>
</dbReference>
<keyword evidence="10" id="KW-0378">Hydrolase</keyword>
<keyword evidence="12" id="KW-0067">ATP-binding</keyword>
<evidence type="ECO:0000256" key="8">
    <source>
        <dbReference type="ARBA" id="ARBA00022741"/>
    </source>
</evidence>
<dbReference type="SMART" id="SM00220">
    <property type="entry name" value="S_TKc"/>
    <property type="match status" value="1"/>
</dbReference>
<evidence type="ECO:0000256" key="7">
    <source>
        <dbReference type="ARBA" id="ARBA00022729"/>
    </source>
</evidence>
<keyword evidence="22" id="KW-0511">Multifunctional enzyme</keyword>
<comment type="caution">
    <text evidence="30">The sequence shown here is derived from an EMBL/GenBank/DDBJ whole genome shotgun (WGS) entry which is preliminary data.</text>
</comment>
<evidence type="ECO:0000256" key="4">
    <source>
        <dbReference type="ARBA" id="ARBA00022664"/>
    </source>
</evidence>
<keyword evidence="14 27" id="KW-1133">Transmembrane helix</keyword>
<dbReference type="GO" id="GO:0016787">
    <property type="term" value="F:hydrolase activity"/>
    <property type="evidence" value="ECO:0007669"/>
    <property type="project" value="UniProtKB-KW"/>
</dbReference>
<dbReference type="OrthoDB" id="63989at2759"/>
<dbReference type="GO" id="GO:0004674">
    <property type="term" value="F:protein serine/threonine kinase activity"/>
    <property type="evidence" value="ECO:0007669"/>
    <property type="project" value="UniProtKB-KW"/>
</dbReference>
<dbReference type="AlphaFoldDB" id="A0A2P5BML9"/>
<keyword evidence="16 27" id="KW-0472">Membrane</keyword>
<reference evidence="31" key="1">
    <citation type="submission" date="2016-06" db="EMBL/GenBank/DDBJ databases">
        <title>Parallel loss of symbiosis genes in relatives of nitrogen-fixing non-legume Parasponia.</title>
        <authorList>
            <person name="Van Velzen R."/>
            <person name="Holmer R."/>
            <person name="Bu F."/>
            <person name="Rutten L."/>
            <person name="Van Zeijl A."/>
            <person name="Liu W."/>
            <person name="Santuari L."/>
            <person name="Cao Q."/>
            <person name="Sharma T."/>
            <person name="Shen D."/>
            <person name="Roswanjaya Y."/>
            <person name="Wardhani T."/>
            <person name="Kalhor M.S."/>
            <person name="Jansen J."/>
            <person name="Van den Hoogen J."/>
            <person name="Gungor B."/>
            <person name="Hartog M."/>
            <person name="Hontelez J."/>
            <person name="Verver J."/>
            <person name="Yang W.-C."/>
            <person name="Schijlen E."/>
            <person name="Repin R."/>
            <person name="Schilthuizen M."/>
            <person name="Schranz E."/>
            <person name="Heidstra R."/>
            <person name="Miyata K."/>
            <person name="Fedorova E."/>
            <person name="Kohlen W."/>
            <person name="Bisseling T."/>
            <person name="Smit S."/>
            <person name="Geurts R."/>
        </authorList>
    </citation>
    <scope>NUCLEOTIDE SEQUENCE [LARGE SCALE GENOMIC DNA]</scope>
    <source>
        <strain evidence="31">cv. WU1-14</strain>
    </source>
</reference>
<evidence type="ECO:0000256" key="2">
    <source>
        <dbReference type="ARBA" id="ARBA00012513"/>
    </source>
</evidence>
<dbReference type="GO" id="GO:1990604">
    <property type="term" value="C:IRE1-TRAF2-ASK1 complex"/>
    <property type="evidence" value="ECO:0007669"/>
    <property type="project" value="TreeGrafter"/>
</dbReference>
<evidence type="ECO:0000259" key="29">
    <source>
        <dbReference type="PROSITE" id="PS51392"/>
    </source>
</evidence>
<comment type="catalytic activity">
    <reaction evidence="23">
        <text>L-threonyl-[protein] + ATP = O-phospho-L-threonyl-[protein] + ADP + H(+)</text>
        <dbReference type="Rhea" id="RHEA:46608"/>
        <dbReference type="Rhea" id="RHEA-COMP:11060"/>
        <dbReference type="Rhea" id="RHEA-COMP:11605"/>
        <dbReference type="ChEBI" id="CHEBI:15378"/>
        <dbReference type="ChEBI" id="CHEBI:30013"/>
        <dbReference type="ChEBI" id="CHEBI:30616"/>
        <dbReference type="ChEBI" id="CHEBI:61977"/>
        <dbReference type="ChEBI" id="CHEBI:456216"/>
        <dbReference type="EC" id="2.7.11.1"/>
    </reaction>
</comment>
<evidence type="ECO:0000256" key="3">
    <source>
        <dbReference type="ARBA" id="ARBA00022527"/>
    </source>
</evidence>
<dbReference type="InterPro" id="IPR000719">
    <property type="entry name" value="Prot_kinase_dom"/>
</dbReference>
<keyword evidence="11" id="KW-0256">Endoplasmic reticulum</keyword>
<keyword evidence="15" id="KW-0805">Transcription regulation</keyword>